<comment type="caution">
    <text evidence="2">The sequence shown here is derived from an EMBL/GenBank/DDBJ whole genome shotgun (WGS) entry which is preliminary data.</text>
</comment>
<proteinExistence type="predicted"/>
<organism evidence="2 3">
    <name type="scientific">Streptomyces humicola</name>
    <dbReference type="NCBI Taxonomy" id="2953240"/>
    <lineage>
        <taxon>Bacteria</taxon>
        <taxon>Bacillati</taxon>
        <taxon>Actinomycetota</taxon>
        <taxon>Actinomycetes</taxon>
        <taxon>Kitasatosporales</taxon>
        <taxon>Streptomycetaceae</taxon>
        <taxon>Streptomyces</taxon>
    </lineage>
</organism>
<dbReference type="PANTHER" id="PTHR48228:SF4">
    <property type="entry name" value="BLR3030 PROTEIN"/>
    <property type="match status" value="1"/>
</dbReference>
<dbReference type="GO" id="GO:0016740">
    <property type="term" value="F:transferase activity"/>
    <property type="evidence" value="ECO:0007669"/>
    <property type="project" value="UniProtKB-KW"/>
</dbReference>
<gene>
    <name evidence="2" type="ORF">NGB36_22375</name>
</gene>
<dbReference type="InterPro" id="IPR023606">
    <property type="entry name" value="CoA-Trfase_III_dom_1_sf"/>
</dbReference>
<dbReference type="EMBL" id="JANFNG010000020">
    <property type="protein sequence ID" value="MCQ4083274.1"/>
    <property type="molecule type" value="Genomic_DNA"/>
</dbReference>
<dbReference type="PANTHER" id="PTHR48228">
    <property type="entry name" value="SUCCINYL-COA--D-CITRAMALATE COA-TRANSFERASE"/>
    <property type="match status" value="1"/>
</dbReference>
<evidence type="ECO:0000313" key="3">
    <source>
        <dbReference type="Proteomes" id="UP001057702"/>
    </source>
</evidence>
<dbReference type="Gene3D" id="3.40.50.10540">
    <property type="entry name" value="Crotonobetainyl-coa:carnitine coa-transferase, domain 1"/>
    <property type="match status" value="1"/>
</dbReference>
<dbReference type="SUPFAM" id="SSF89796">
    <property type="entry name" value="CoA-transferase family III (CaiB/BaiF)"/>
    <property type="match status" value="2"/>
</dbReference>
<name>A0ABT1Q067_9ACTN</name>
<dbReference type="InterPro" id="IPR050509">
    <property type="entry name" value="CoA-transferase_III"/>
</dbReference>
<dbReference type="RefSeq" id="WP_255922209.1">
    <property type="nucleotide sequence ID" value="NZ_JANFNG010000020.1"/>
</dbReference>
<protein>
    <submittedName>
        <fullName evidence="2">CoA transferase</fullName>
    </submittedName>
</protein>
<dbReference type="Proteomes" id="UP001057702">
    <property type="component" value="Unassembled WGS sequence"/>
</dbReference>
<evidence type="ECO:0000256" key="1">
    <source>
        <dbReference type="SAM" id="MobiDB-lite"/>
    </source>
</evidence>
<keyword evidence="3" id="KW-1185">Reference proteome</keyword>
<feature type="region of interest" description="Disordered" evidence="1">
    <location>
        <begin position="444"/>
        <end position="470"/>
    </location>
</feature>
<sequence length="470" mass="48899">MTSRIKGATQEAWAAVGGAPQALERVASGGPGGVLTARLPVIELARATVTACSLAAAELAAVRSGGDPPAVRVDDGAVAAAFASERHLTIGGRPGATFAPLSGFWRAADGWVRTHANYPHHRARLLAALGIPDGDEDKVLADHLAAVIRDEAAEHVQEQVYAEGGLAVAVRTPQEWAASEPGRASAAGPLIGVERAAGGAAPVRRLGPLDGGVLLPARGVRVLDLTRVIAGPVATRTLALLGADVLRVDSPQLPESADAHADTGFGKRSCLLDLDVRADRSRFEELLVTADVVVTGYRPGALDRYGLSAGVLLEQRPDLIVAQLCAWGGDGPWAARRGFDSLVQAACGIAAVEAAPDGWPGALPAQALDHGTGYLIAAAVLRALAERHTAGGGRVLRFSLAATAAWLVDRIRPEPRIGPLDPYDPHLHLTETDSALGRLRHALPPVRIDGGPSDWSRPPGRPGTDEPRWQ</sequence>
<dbReference type="Pfam" id="PF02515">
    <property type="entry name" value="CoA_transf_3"/>
    <property type="match status" value="1"/>
</dbReference>
<keyword evidence="2" id="KW-0808">Transferase</keyword>
<accession>A0ABT1Q067</accession>
<reference evidence="2" key="1">
    <citation type="submission" date="2022-06" db="EMBL/GenBank/DDBJ databases">
        <title>Draft genome sequence of Streptomyces sp. RB6PN25 isolated from peat swamp forest in Thailand.</title>
        <authorList>
            <person name="Duangmal K."/>
            <person name="Klaysubun C."/>
        </authorList>
    </citation>
    <scope>NUCLEOTIDE SEQUENCE</scope>
    <source>
        <strain evidence="2">RB6PN25</strain>
    </source>
</reference>
<dbReference type="InterPro" id="IPR003673">
    <property type="entry name" value="CoA-Trfase_fam_III"/>
</dbReference>
<evidence type="ECO:0000313" key="2">
    <source>
        <dbReference type="EMBL" id="MCQ4083274.1"/>
    </source>
</evidence>